<dbReference type="EMBL" id="VSSQ01118152">
    <property type="protein sequence ID" value="MPN52243.1"/>
    <property type="molecule type" value="Genomic_DNA"/>
</dbReference>
<comment type="caution">
    <text evidence="1">The sequence shown here is derived from an EMBL/GenBank/DDBJ whole genome shotgun (WGS) entry which is preliminary data.</text>
</comment>
<proteinExistence type="predicted"/>
<organism evidence="1">
    <name type="scientific">bioreactor metagenome</name>
    <dbReference type="NCBI Taxonomy" id="1076179"/>
    <lineage>
        <taxon>unclassified sequences</taxon>
        <taxon>metagenomes</taxon>
        <taxon>ecological metagenomes</taxon>
    </lineage>
</organism>
<dbReference type="InterPro" id="IPR036291">
    <property type="entry name" value="NAD(P)-bd_dom_sf"/>
</dbReference>
<sequence>MTQTILGANGAIGIELAKELTKYSTEIKLVSRNPKKVNPTDILFPSDLTQKENVFKSIEGSSIVYVLLVFHTKQRFGNKIGYLLCNQLLMLV</sequence>
<dbReference type="AlphaFoldDB" id="A0A645IYE4"/>
<gene>
    <name evidence="1" type="ORF">SDC9_199899</name>
</gene>
<dbReference type="Gene3D" id="3.40.50.720">
    <property type="entry name" value="NAD(P)-binding Rossmann-like Domain"/>
    <property type="match status" value="1"/>
</dbReference>
<evidence type="ECO:0000313" key="1">
    <source>
        <dbReference type="EMBL" id="MPN52243.1"/>
    </source>
</evidence>
<name>A0A645IYE4_9ZZZZ</name>
<reference evidence="1" key="1">
    <citation type="submission" date="2019-08" db="EMBL/GenBank/DDBJ databases">
        <authorList>
            <person name="Kucharzyk K."/>
            <person name="Murdoch R.W."/>
            <person name="Higgins S."/>
            <person name="Loffler F."/>
        </authorList>
    </citation>
    <scope>NUCLEOTIDE SEQUENCE</scope>
</reference>
<dbReference type="SUPFAM" id="SSF51735">
    <property type="entry name" value="NAD(P)-binding Rossmann-fold domains"/>
    <property type="match status" value="1"/>
</dbReference>
<protein>
    <submittedName>
        <fullName evidence="1">Uncharacterized protein</fullName>
    </submittedName>
</protein>
<accession>A0A645IYE4</accession>